<proteinExistence type="predicted"/>
<dbReference type="AlphaFoldDB" id="A0A382BTJ5"/>
<name>A0A382BTJ5_9ZZZZ</name>
<accession>A0A382BTJ5</accession>
<evidence type="ECO:0008006" key="2">
    <source>
        <dbReference type="Google" id="ProtNLM"/>
    </source>
</evidence>
<organism evidence="1">
    <name type="scientific">marine metagenome</name>
    <dbReference type="NCBI Taxonomy" id="408172"/>
    <lineage>
        <taxon>unclassified sequences</taxon>
        <taxon>metagenomes</taxon>
        <taxon>ecological metagenomes</taxon>
    </lineage>
</organism>
<gene>
    <name evidence="1" type="ORF">METZ01_LOCUS169391</name>
</gene>
<evidence type="ECO:0000313" key="1">
    <source>
        <dbReference type="EMBL" id="SVB16537.1"/>
    </source>
</evidence>
<reference evidence="1" key="1">
    <citation type="submission" date="2018-05" db="EMBL/GenBank/DDBJ databases">
        <authorList>
            <person name="Lanie J.A."/>
            <person name="Ng W.-L."/>
            <person name="Kazmierczak K.M."/>
            <person name="Andrzejewski T.M."/>
            <person name="Davidsen T.M."/>
            <person name="Wayne K.J."/>
            <person name="Tettelin H."/>
            <person name="Glass J.I."/>
            <person name="Rusch D."/>
            <person name="Podicherti R."/>
            <person name="Tsui H.-C.T."/>
            <person name="Winkler M.E."/>
        </authorList>
    </citation>
    <scope>NUCLEOTIDE SEQUENCE</scope>
</reference>
<dbReference type="EMBL" id="UINC01031074">
    <property type="protein sequence ID" value="SVB16537.1"/>
    <property type="molecule type" value="Genomic_DNA"/>
</dbReference>
<sequence>MNVGLFIKDFELGTKISEKLSEFELRFTFCETSSDIMDKTQLFIVDLDDRDIGNENFIRKLASENKNARIIGFMKQVLKDQHTVFKKAGCKIILSKSSLIKNIETFINN</sequence>
<protein>
    <recommendedName>
        <fullName evidence="2">Response regulatory domain-containing protein</fullName>
    </recommendedName>
</protein>